<comment type="similarity">
    <text evidence="2">Belongs to the glycosyl hydrolase 38 family.</text>
</comment>
<accession>A0A3Q0IWK5</accession>
<dbReference type="PANTHER" id="PTHR11607">
    <property type="entry name" value="ALPHA-MANNOSIDASE"/>
    <property type="match status" value="1"/>
</dbReference>
<dbReference type="SUPFAM" id="SSF88713">
    <property type="entry name" value="Glycoside hydrolase/deacetylase"/>
    <property type="match status" value="1"/>
</dbReference>
<dbReference type="RefSeq" id="XP_026678760.1">
    <property type="nucleotide sequence ID" value="XM_026822959.1"/>
</dbReference>
<keyword evidence="4" id="KW-0378">Hydrolase</keyword>
<dbReference type="GO" id="GO:0006013">
    <property type="term" value="P:mannose metabolic process"/>
    <property type="evidence" value="ECO:0007669"/>
    <property type="project" value="InterPro"/>
</dbReference>
<dbReference type="SUPFAM" id="SSF74650">
    <property type="entry name" value="Galactose mutarotase-like"/>
    <property type="match status" value="1"/>
</dbReference>
<dbReference type="InterPro" id="IPR028995">
    <property type="entry name" value="Glyco_hydro_57/38_cen_sf"/>
</dbReference>
<dbReference type="KEGG" id="dci:113467043"/>
<evidence type="ECO:0000259" key="8">
    <source>
        <dbReference type="SMART" id="SM00872"/>
    </source>
</evidence>
<proteinExistence type="inferred from homology"/>
<dbReference type="GeneID" id="113467043"/>
<dbReference type="SMART" id="SM00872">
    <property type="entry name" value="Alpha-mann_mid"/>
    <property type="match status" value="1"/>
</dbReference>
<feature type="domain" description="Glycoside hydrolase family 38 central" evidence="8">
    <location>
        <begin position="80"/>
        <end position="154"/>
    </location>
</feature>
<dbReference type="PaxDb" id="121845-A0A3Q0IWK5"/>
<dbReference type="Pfam" id="PF07748">
    <property type="entry name" value="Glyco_hydro_38C"/>
    <property type="match status" value="1"/>
</dbReference>
<evidence type="ECO:0000256" key="7">
    <source>
        <dbReference type="ARBA" id="ARBA00023295"/>
    </source>
</evidence>
<protein>
    <submittedName>
        <fullName evidence="10">Alpha-mannosidase At3g26720-like</fullName>
    </submittedName>
</protein>
<evidence type="ECO:0000313" key="10">
    <source>
        <dbReference type="RefSeq" id="XP_026678760.1"/>
    </source>
</evidence>
<dbReference type="InterPro" id="IPR050843">
    <property type="entry name" value="Glycosyl_Hydrlase_38"/>
</dbReference>
<dbReference type="STRING" id="121845.A0A3Q0IWK5"/>
<keyword evidence="3" id="KW-0479">Metal-binding</keyword>
<keyword evidence="9" id="KW-1185">Reference proteome</keyword>
<dbReference type="Proteomes" id="UP000079169">
    <property type="component" value="Unplaced"/>
</dbReference>
<evidence type="ECO:0000256" key="2">
    <source>
        <dbReference type="ARBA" id="ARBA00009792"/>
    </source>
</evidence>
<gene>
    <name evidence="10" type="primary">LOC113467043</name>
</gene>
<dbReference type="FunFam" id="1.20.1270.50:FF:000003">
    <property type="entry name" value="Alpha-mannosidase"/>
    <property type="match status" value="1"/>
</dbReference>
<sequence length="264" mass="30702">MTKKKVTLNCHNHHRRKILQTKHPNKYRNFFRYVNAKLNSDVHVLYSTPACYLQALNKENITWPSKMDDDFFPFGSDEHSYWTGYFTSRPSFKYFVYQTNVALQMTKQLKTSLPNDTLAEEQFLIQRAMGIAQHHDAVSGTERQHVTNDYSLYLYEGIQAAMKIINVAYREWLGKEVVTVYQTDIGNNSTFYTDSNGRRWMKRIRNSRTSWNLTLTEPTASNYYPITTGVYIADKKTRLNVLVDRPEGASSMENGTVEIMVSSN</sequence>
<evidence type="ECO:0000256" key="5">
    <source>
        <dbReference type="ARBA" id="ARBA00022833"/>
    </source>
</evidence>
<organism evidence="9 10">
    <name type="scientific">Diaphorina citri</name>
    <name type="common">Asian citrus psyllid</name>
    <dbReference type="NCBI Taxonomy" id="121845"/>
    <lineage>
        <taxon>Eukaryota</taxon>
        <taxon>Metazoa</taxon>
        <taxon>Ecdysozoa</taxon>
        <taxon>Arthropoda</taxon>
        <taxon>Hexapoda</taxon>
        <taxon>Insecta</taxon>
        <taxon>Pterygota</taxon>
        <taxon>Neoptera</taxon>
        <taxon>Paraneoptera</taxon>
        <taxon>Hemiptera</taxon>
        <taxon>Sternorrhyncha</taxon>
        <taxon>Psylloidea</taxon>
        <taxon>Psyllidae</taxon>
        <taxon>Diaphorininae</taxon>
        <taxon>Diaphorina</taxon>
    </lineage>
</organism>
<dbReference type="AlphaFoldDB" id="A0A3Q0IWK5"/>
<keyword evidence="5" id="KW-0862">Zinc</keyword>
<dbReference type="GO" id="GO:0030246">
    <property type="term" value="F:carbohydrate binding"/>
    <property type="evidence" value="ECO:0007669"/>
    <property type="project" value="InterPro"/>
</dbReference>
<name>A0A3Q0IWK5_DIACI</name>
<keyword evidence="7" id="KW-0326">Glycosidase</keyword>
<evidence type="ECO:0000256" key="6">
    <source>
        <dbReference type="ARBA" id="ARBA00023157"/>
    </source>
</evidence>
<dbReference type="InterPro" id="IPR011330">
    <property type="entry name" value="Glyco_hydro/deAcase_b/a-brl"/>
</dbReference>
<evidence type="ECO:0000313" key="9">
    <source>
        <dbReference type="Proteomes" id="UP000079169"/>
    </source>
</evidence>
<dbReference type="GO" id="GO:0005764">
    <property type="term" value="C:lysosome"/>
    <property type="evidence" value="ECO:0007669"/>
    <property type="project" value="TreeGrafter"/>
</dbReference>
<dbReference type="InterPro" id="IPR015341">
    <property type="entry name" value="Glyco_hydro_38_cen"/>
</dbReference>
<dbReference type="GO" id="GO:0004559">
    <property type="term" value="F:alpha-mannosidase activity"/>
    <property type="evidence" value="ECO:0007669"/>
    <property type="project" value="InterPro"/>
</dbReference>
<dbReference type="FunFam" id="1.20.1270.50:FF:000002">
    <property type="entry name" value="Alpha-mannosidase"/>
    <property type="match status" value="1"/>
</dbReference>
<dbReference type="InterPro" id="IPR011013">
    <property type="entry name" value="Gal_mutarotase_sf_dom"/>
</dbReference>
<evidence type="ECO:0000256" key="3">
    <source>
        <dbReference type="ARBA" id="ARBA00022723"/>
    </source>
</evidence>
<dbReference type="PANTHER" id="PTHR11607:SF3">
    <property type="entry name" value="LYSOSOMAL ALPHA-MANNOSIDASE"/>
    <property type="match status" value="1"/>
</dbReference>
<dbReference type="InterPro" id="IPR037094">
    <property type="entry name" value="Glyco_hydro_38_cen_sf"/>
</dbReference>
<dbReference type="GO" id="GO:0046872">
    <property type="term" value="F:metal ion binding"/>
    <property type="evidence" value="ECO:0007669"/>
    <property type="project" value="UniProtKB-KW"/>
</dbReference>
<keyword evidence="6" id="KW-1015">Disulfide bond</keyword>
<dbReference type="Gene3D" id="1.20.1270.50">
    <property type="entry name" value="Glycoside hydrolase family 38, central domain"/>
    <property type="match status" value="2"/>
</dbReference>
<dbReference type="SUPFAM" id="SSF88688">
    <property type="entry name" value="Families 57/38 glycoside transferase middle domain"/>
    <property type="match status" value="1"/>
</dbReference>
<evidence type="ECO:0000256" key="1">
    <source>
        <dbReference type="ARBA" id="ARBA00001947"/>
    </source>
</evidence>
<reference evidence="10" key="1">
    <citation type="submission" date="2025-08" db="UniProtKB">
        <authorList>
            <consortium name="RefSeq"/>
        </authorList>
    </citation>
    <scope>IDENTIFICATION</scope>
</reference>
<comment type="cofactor">
    <cofactor evidence="1">
        <name>Zn(2+)</name>
        <dbReference type="ChEBI" id="CHEBI:29105"/>
    </cofactor>
</comment>
<evidence type="ECO:0000256" key="4">
    <source>
        <dbReference type="ARBA" id="ARBA00022801"/>
    </source>
</evidence>
<dbReference type="InterPro" id="IPR011682">
    <property type="entry name" value="Glyco_hydro_38_C"/>
</dbReference>